<gene>
    <name evidence="3" type="ORF">ACFQW9_12290</name>
</gene>
<accession>A0ABW2MCY3</accession>
<evidence type="ECO:0000256" key="1">
    <source>
        <dbReference type="SAM" id="MobiDB-lite"/>
    </source>
</evidence>
<feature type="compositionally biased region" description="Basic and acidic residues" evidence="1">
    <location>
        <begin position="162"/>
        <end position="174"/>
    </location>
</feature>
<dbReference type="EMBL" id="JBHTCK010000003">
    <property type="protein sequence ID" value="MFC7351420.1"/>
    <property type="molecule type" value="Genomic_DNA"/>
</dbReference>
<dbReference type="SMART" id="SM00894">
    <property type="entry name" value="Excalibur"/>
    <property type="match status" value="1"/>
</dbReference>
<evidence type="ECO:0000259" key="2">
    <source>
        <dbReference type="SMART" id="SM00894"/>
    </source>
</evidence>
<organism evidence="3 4">
    <name type="scientific">Streptomyces caviscabies</name>
    <dbReference type="NCBI Taxonomy" id="90079"/>
    <lineage>
        <taxon>Bacteria</taxon>
        <taxon>Bacillati</taxon>
        <taxon>Actinomycetota</taxon>
        <taxon>Actinomycetes</taxon>
        <taxon>Kitasatosporales</taxon>
        <taxon>Streptomycetaceae</taxon>
        <taxon>Streptomyces</taxon>
    </lineage>
</organism>
<name>A0ABW2MCY3_9ACTN</name>
<dbReference type="InterPro" id="IPR008613">
    <property type="entry name" value="Excalibur_Ca-bd_domain"/>
</dbReference>
<protein>
    <submittedName>
        <fullName evidence="3">Excalibur calcium-binding domain-containing protein</fullName>
    </submittedName>
</protein>
<dbReference type="Proteomes" id="UP001596509">
    <property type="component" value="Unassembled WGS sequence"/>
</dbReference>
<evidence type="ECO:0000313" key="3">
    <source>
        <dbReference type="EMBL" id="MFC7351420.1"/>
    </source>
</evidence>
<keyword evidence="4" id="KW-1185">Reference proteome</keyword>
<feature type="region of interest" description="Disordered" evidence="1">
    <location>
        <begin position="150"/>
        <end position="174"/>
    </location>
</feature>
<feature type="region of interest" description="Disordered" evidence="1">
    <location>
        <begin position="1"/>
        <end position="33"/>
    </location>
</feature>
<dbReference type="RefSeq" id="WP_249626451.1">
    <property type="nucleotide sequence ID" value="NZ_JBHTCK010000003.1"/>
</dbReference>
<comment type="caution">
    <text evidence="3">The sequence shown here is derived from an EMBL/GenBank/DDBJ whole genome shotgun (WGS) entry which is preliminary data.</text>
</comment>
<reference evidence="4" key="1">
    <citation type="journal article" date="2019" name="Int. J. Syst. Evol. Microbiol.">
        <title>The Global Catalogue of Microorganisms (GCM) 10K type strain sequencing project: providing services to taxonomists for standard genome sequencing and annotation.</title>
        <authorList>
            <consortium name="The Broad Institute Genomics Platform"/>
            <consortium name="The Broad Institute Genome Sequencing Center for Infectious Disease"/>
            <person name="Wu L."/>
            <person name="Ma J."/>
        </authorList>
    </citation>
    <scope>NUCLEOTIDE SEQUENCE [LARGE SCALE GENOMIC DNA]</scope>
    <source>
        <strain evidence="4">ICMP 19430</strain>
    </source>
</reference>
<dbReference type="Pfam" id="PF05901">
    <property type="entry name" value="Excalibur"/>
    <property type="match status" value="1"/>
</dbReference>
<proteinExistence type="predicted"/>
<feature type="region of interest" description="Disordered" evidence="1">
    <location>
        <begin position="108"/>
        <end position="138"/>
    </location>
</feature>
<sequence length="174" mass="17798">MDWNSPQHPSRRPGWGQGDGFTPQPPPTGGPRWARKRVVLPAAGALFVLGVGIGATGEQPREVRAVAAKTKPGPTVTVTETATVTVTATPEPAPTVTKVKKVRVTVTAAPPEPEPAKKPVAQDDASGSGGGSGSTSAYYKNCDAVRAAGVAPIRSGQPGYGRHLDRDGDGVGCE</sequence>
<evidence type="ECO:0000313" key="4">
    <source>
        <dbReference type="Proteomes" id="UP001596509"/>
    </source>
</evidence>
<feature type="domain" description="Excalibur calcium-binding" evidence="2">
    <location>
        <begin position="138"/>
        <end position="174"/>
    </location>
</feature>